<dbReference type="PROSITE" id="PS50231">
    <property type="entry name" value="RICIN_B_LECTIN"/>
    <property type="match status" value="1"/>
</dbReference>
<dbReference type="Proteomes" id="UP001152795">
    <property type="component" value="Unassembled WGS sequence"/>
</dbReference>
<dbReference type="CDD" id="cd23385">
    <property type="entry name" value="beta-trefoil_Ricin_MRC-like"/>
    <property type="match status" value="1"/>
</dbReference>
<dbReference type="InterPro" id="IPR035992">
    <property type="entry name" value="Ricin_B-like_lectins"/>
</dbReference>
<evidence type="ECO:0000313" key="1">
    <source>
        <dbReference type="EMBL" id="CAB4012029.1"/>
    </source>
</evidence>
<comment type="caution">
    <text evidence="1">The sequence shown here is derived from an EMBL/GenBank/DDBJ whole genome shotgun (WGS) entry which is preliminary data.</text>
</comment>
<accession>A0A7D9EMJ7</accession>
<dbReference type="EMBL" id="CACRXK020007350">
    <property type="protein sequence ID" value="CAB4012029.1"/>
    <property type="molecule type" value="Genomic_DNA"/>
</dbReference>
<dbReference type="SUPFAM" id="SSF50370">
    <property type="entry name" value="Ricin B-like lectins"/>
    <property type="match status" value="1"/>
</dbReference>
<dbReference type="AlphaFoldDB" id="A0A7D9EMJ7"/>
<proteinExistence type="predicted"/>
<gene>
    <name evidence="1" type="ORF">PACLA_8A049213</name>
</gene>
<protein>
    <submittedName>
        <fullName evidence="1">Uncharacterized protein</fullName>
    </submittedName>
</protein>
<sequence>MQFISLSVVFCICLATSTLYEVNGKDVVIFRGERDRFTNVFHCNVSNAVCSDESCVDCQCMVNQTFIQTRGQYGKCVSNELMVYAISYEDSFLLQDYIDKICLYQKPYMLYTKDTFVLAGTCSYDNWDYRWIWTNFGQLFNWQTLECMADDLYARNNYKYYVTMNKCDRNNQRQLWECVGERIKQTQSGRYMCHGEHSGYVTTRKYYWGYRSKWTRFGSKKDVCSQGSQILKLFIKQ</sequence>
<name>A0A7D9EMJ7_PARCT</name>
<organism evidence="1 2">
    <name type="scientific">Paramuricea clavata</name>
    <name type="common">Red gorgonian</name>
    <name type="synonym">Violescent sea-whip</name>
    <dbReference type="NCBI Taxonomy" id="317549"/>
    <lineage>
        <taxon>Eukaryota</taxon>
        <taxon>Metazoa</taxon>
        <taxon>Cnidaria</taxon>
        <taxon>Anthozoa</taxon>
        <taxon>Octocorallia</taxon>
        <taxon>Malacalcyonacea</taxon>
        <taxon>Plexauridae</taxon>
        <taxon>Paramuricea</taxon>
    </lineage>
</organism>
<evidence type="ECO:0000313" key="2">
    <source>
        <dbReference type="Proteomes" id="UP001152795"/>
    </source>
</evidence>
<keyword evidence="2" id="KW-1185">Reference proteome</keyword>
<reference evidence="1" key="1">
    <citation type="submission" date="2020-04" db="EMBL/GenBank/DDBJ databases">
        <authorList>
            <person name="Alioto T."/>
            <person name="Alioto T."/>
            <person name="Gomez Garrido J."/>
        </authorList>
    </citation>
    <scope>NUCLEOTIDE SEQUENCE</scope>
    <source>
        <strain evidence="1">A484AB</strain>
    </source>
</reference>
<dbReference type="Gene3D" id="2.80.10.50">
    <property type="match status" value="1"/>
</dbReference>